<gene>
    <name evidence="2" type="ORF">ACH5RR_038817</name>
</gene>
<evidence type="ECO:0000256" key="1">
    <source>
        <dbReference type="SAM" id="MobiDB-lite"/>
    </source>
</evidence>
<feature type="compositionally biased region" description="Gly residues" evidence="1">
    <location>
        <begin position="324"/>
        <end position="336"/>
    </location>
</feature>
<reference evidence="2 3" key="1">
    <citation type="submission" date="2024-11" db="EMBL/GenBank/DDBJ databases">
        <title>A near-complete genome assembly of Cinchona calisaya.</title>
        <authorList>
            <person name="Lian D.C."/>
            <person name="Zhao X.W."/>
            <person name="Wei L."/>
        </authorList>
    </citation>
    <scope>NUCLEOTIDE SEQUENCE [LARGE SCALE GENOMIC DNA]</scope>
    <source>
        <tissue evidence="2">Nenye</tissue>
    </source>
</reference>
<feature type="compositionally biased region" description="Polar residues" evidence="1">
    <location>
        <begin position="46"/>
        <end position="56"/>
    </location>
</feature>
<proteinExistence type="predicted"/>
<accession>A0ABD2XWE5</accession>
<feature type="compositionally biased region" description="Basic and acidic residues" evidence="1">
    <location>
        <begin position="82"/>
        <end position="102"/>
    </location>
</feature>
<name>A0ABD2XWE5_9GENT</name>
<dbReference type="EMBL" id="JBJUIK010000016">
    <property type="protein sequence ID" value="KAL3499724.1"/>
    <property type="molecule type" value="Genomic_DNA"/>
</dbReference>
<dbReference type="AlphaFoldDB" id="A0ABD2XWE5"/>
<organism evidence="2 3">
    <name type="scientific">Cinchona calisaya</name>
    <dbReference type="NCBI Taxonomy" id="153742"/>
    <lineage>
        <taxon>Eukaryota</taxon>
        <taxon>Viridiplantae</taxon>
        <taxon>Streptophyta</taxon>
        <taxon>Embryophyta</taxon>
        <taxon>Tracheophyta</taxon>
        <taxon>Spermatophyta</taxon>
        <taxon>Magnoliopsida</taxon>
        <taxon>eudicotyledons</taxon>
        <taxon>Gunneridae</taxon>
        <taxon>Pentapetalae</taxon>
        <taxon>asterids</taxon>
        <taxon>lamiids</taxon>
        <taxon>Gentianales</taxon>
        <taxon>Rubiaceae</taxon>
        <taxon>Cinchonoideae</taxon>
        <taxon>Cinchoneae</taxon>
        <taxon>Cinchona</taxon>
    </lineage>
</organism>
<evidence type="ECO:0000313" key="2">
    <source>
        <dbReference type="EMBL" id="KAL3499724.1"/>
    </source>
</evidence>
<feature type="region of interest" description="Disordered" evidence="1">
    <location>
        <begin position="42"/>
        <end position="131"/>
    </location>
</feature>
<feature type="region of interest" description="Disordered" evidence="1">
    <location>
        <begin position="265"/>
        <end position="336"/>
    </location>
</feature>
<keyword evidence="3" id="KW-1185">Reference proteome</keyword>
<dbReference type="PANTHER" id="PTHR38221">
    <property type="entry name" value="BNAA04G14260D PROTEIN"/>
    <property type="match status" value="1"/>
</dbReference>
<sequence>MEGGEDDPLASLIIDLCQITPSQELKLQNCPFVRESDIFPYDVDSLPSQFSPTLTQPEAPGIVMVSPPDTDSDDGIDGADSSNDRSTPRENEEFQTPPEHHNLSSSSQEDLQPPTAKSIAAVDREIDGSDDAETVAIEDCSGENEVNVGNLGISETEKLEGGDEVLRADSCEGGNEVERIEGFQNQSKRFRVFEGESDELLSKKIRVSEENLNSETKTVCLDETEITKKVDDLYDDEEEEELIYLDVDQIDEGIGFDEGKTAVALDSAEEESEVHDGVSDNGEIQKNGGGVSDGESDCEGETKKVNYDRGGGVGNSKEEEEGVGLDGGGNSVGMNGGLVAERYEEGIRENGNDKVLRNGEENFGCGSIGETEKFKFKDKARRGVDIYPGEKGVGIDGGEKSSLINGNLVVEASEVASGRKCTAEIRKNSEEFLSCRNIDEIEQFKYKGGGDNGGDQCWKEVVQRRRELPLSLREKGNDVGEKRKVDVKNLSWKELLDVVASVLGKANDESEDVDFLEAAKRKGMTFPQPRWI</sequence>
<comment type="caution">
    <text evidence="2">The sequence shown here is derived from an EMBL/GenBank/DDBJ whole genome shotgun (WGS) entry which is preliminary data.</text>
</comment>
<dbReference type="PANTHER" id="PTHR38221:SF1">
    <property type="entry name" value="OVULE PROTEIN"/>
    <property type="match status" value="1"/>
</dbReference>
<dbReference type="Proteomes" id="UP001630127">
    <property type="component" value="Unassembled WGS sequence"/>
</dbReference>
<evidence type="ECO:0000313" key="3">
    <source>
        <dbReference type="Proteomes" id="UP001630127"/>
    </source>
</evidence>
<protein>
    <submittedName>
        <fullName evidence="2">Uncharacterized protein</fullName>
    </submittedName>
</protein>